<dbReference type="WBParaSite" id="jg6024">
    <property type="protein sequence ID" value="jg6024"/>
    <property type="gene ID" value="jg6024"/>
</dbReference>
<organism evidence="3 4">
    <name type="scientific">Ditylenchus dipsaci</name>
    <dbReference type="NCBI Taxonomy" id="166011"/>
    <lineage>
        <taxon>Eukaryota</taxon>
        <taxon>Metazoa</taxon>
        <taxon>Ecdysozoa</taxon>
        <taxon>Nematoda</taxon>
        <taxon>Chromadorea</taxon>
        <taxon>Rhabditida</taxon>
        <taxon>Tylenchina</taxon>
        <taxon>Tylenchomorpha</taxon>
        <taxon>Sphaerularioidea</taxon>
        <taxon>Anguinidae</taxon>
        <taxon>Anguininae</taxon>
        <taxon>Ditylenchus</taxon>
    </lineage>
</organism>
<dbReference type="InterPro" id="IPR001810">
    <property type="entry name" value="F-box_dom"/>
</dbReference>
<name>A0A915EHQ6_9BILA</name>
<dbReference type="InterPro" id="IPR036047">
    <property type="entry name" value="F-box-like_dom_sf"/>
</dbReference>
<evidence type="ECO:0000259" key="1">
    <source>
        <dbReference type="PROSITE" id="PS50181"/>
    </source>
</evidence>
<sequence length="313" mass="35795">MAFRFYDSSVDDAALTGLFNAVHAVLRETSMTSNDTDVLALWLPIRNQLKLRVDVFYTKFNEENRRASSHSKNWSVFNFPAILQHESCEIVCNGKDAGKRYLVDLLEAGLPSNIQLDMFSGLNHMIFRKELCTPDKAISIKHNVTEIQNWLSENKLAGSEMFEPLIQASHLLQIRKNVTSTNEKDELLMRGTFLEPFNSESFLYSDFQLETLSLPTCLDFHTGTTWMTDEQACSSSIDHIPEELLVKILSKVKCKDLAQIQQVSSRLKRLIQHHSPCLSRPTIERLTIRMVNTTPQTLENFQPTFLLTVPKNL</sequence>
<dbReference type="InterPro" id="IPR002710">
    <property type="entry name" value="Dilute_dom"/>
</dbReference>
<feature type="domain" description="F-box" evidence="1">
    <location>
        <begin position="234"/>
        <end position="286"/>
    </location>
</feature>
<evidence type="ECO:0000313" key="4">
    <source>
        <dbReference type="WBParaSite" id="jg6024"/>
    </source>
</evidence>
<proteinExistence type="predicted"/>
<accession>A0A915EHQ6</accession>
<dbReference type="AlphaFoldDB" id="A0A915EHQ6"/>
<dbReference type="SMART" id="SM00256">
    <property type="entry name" value="FBOX"/>
    <property type="match status" value="1"/>
</dbReference>
<dbReference type="PROSITE" id="PS50181">
    <property type="entry name" value="FBOX"/>
    <property type="match status" value="1"/>
</dbReference>
<evidence type="ECO:0000259" key="2">
    <source>
        <dbReference type="PROSITE" id="PS51126"/>
    </source>
</evidence>
<dbReference type="PROSITE" id="PS51126">
    <property type="entry name" value="DILUTE"/>
    <property type="match status" value="1"/>
</dbReference>
<dbReference type="Gene3D" id="1.20.1280.50">
    <property type="match status" value="1"/>
</dbReference>
<dbReference type="CDD" id="cd09917">
    <property type="entry name" value="F-box_SF"/>
    <property type="match status" value="1"/>
</dbReference>
<protein>
    <submittedName>
        <fullName evidence="4">F-box domain-containing protein</fullName>
    </submittedName>
</protein>
<reference evidence="4" key="1">
    <citation type="submission" date="2022-11" db="UniProtKB">
        <authorList>
            <consortium name="WormBaseParasite"/>
        </authorList>
    </citation>
    <scope>IDENTIFICATION</scope>
</reference>
<dbReference type="Pfam" id="PF12937">
    <property type="entry name" value="F-box-like"/>
    <property type="match status" value="1"/>
</dbReference>
<dbReference type="Proteomes" id="UP000887574">
    <property type="component" value="Unplaced"/>
</dbReference>
<evidence type="ECO:0000313" key="3">
    <source>
        <dbReference type="Proteomes" id="UP000887574"/>
    </source>
</evidence>
<feature type="domain" description="Dilute" evidence="2">
    <location>
        <begin position="16"/>
        <end position="230"/>
    </location>
</feature>
<dbReference type="Pfam" id="PF01843">
    <property type="entry name" value="DIL"/>
    <property type="match status" value="1"/>
</dbReference>
<keyword evidence="3" id="KW-1185">Reference proteome</keyword>
<dbReference type="SUPFAM" id="SSF81383">
    <property type="entry name" value="F-box domain"/>
    <property type="match status" value="1"/>
</dbReference>